<dbReference type="PANTHER" id="PTHR46382">
    <property type="entry name" value="PHOSPHATIDATE CYTIDYLYLTRANSFERASE"/>
    <property type="match status" value="1"/>
</dbReference>
<dbReference type="EMBL" id="BSVB01000001">
    <property type="protein sequence ID" value="GMA93939.1"/>
    <property type="molecule type" value="Genomic_DNA"/>
</dbReference>
<evidence type="ECO:0000256" key="5">
    <source>
        <dbReference type="ARBA" id="ARBA00010185"/>
    </source>
</evidence>
<protein>
    <recommendedName>
        <fullName evidence="7 18">Phosphatidate cytidylyltransferase</fullName>
        <ecNumber evidence="6 18">2.7.7.41</ecNumber>
    </recommendedName>
</protein>
<feature type="transmembrane region" description="Helical" evidence="19">
    <location>
        <begin position="82"/>
        <end position="104"/>
    </location>
</feature>
<evidence type="ECO:0000256" key="2">
    <source>
        <dbReference type="ARBA" id="ARBA00004651"/>
    </source>
</evidence>
<comment type="similarity">
    <text evidence="5 18">Belongs to the CDS family.</text>
</comment>
<reference evidence="21" key="1">
    <citation type="journal article" date="2019" name="Int. J. Syst. Evol. Microbiol.">
        <title>The Global Catalogue of Microorganisms (GCM) 10K type strain sequencing project: providing services to taxonomists for standard genome sequencing and annotation.</title>
        <authorList>
            <consortium name="The Broad Institute Genomics Platform"/>
            <consortium name="The Broad Institute Genome Sequencing Center for Infectious Disease"/>
            <person name="Wu L."/>
            <person name="Ma J."/>
        </authorList>
    </citation>
    <scope>NUCLEOTIDE SEQUENCE [LARGE SCALE GENOMIC DNA]</scope>
    <source>
        <strain evidence="21">NBRC 108894</strain>
    </source>
</reference>
<evidence type="ECO:0000256" key="15">
    <source>
        <dbReference type="ARBA" id="ARBA00023136"/>
    </source>
</evidence>
<evidence type="ECO:0000256" key="10">
    <source>
        <dbReference type="ARBA" id="ARBA00022679"/>
    </source>
</evidence>
<accession>A0ABQ6K3C0</accession>
<keyword evidence="21" id="KW-1185">Reference proteome</keyword>
<evidence type="ECO:0000256" key="4">
    <source>
        <dbReference type="ARBA" id="ARBA00005189"/>
    </source>
</evidence>
<evidence type="ECO:0000256" key="16">
    <source>
        <dbReference type="ARBA" id="ARBA00023209"/>
    </source>
</evidence>
<feature type="transmembrane region" description="Helical" evidence="19">
    <location>
        <begin position="233"/>
        <end position="252"/>
    </location>
</feature>
<evidence type="ECO:0000256" key="19">
    <source>
        <dbReference type="SAM" id="Phobius"/>
    </source>
</evidence>
<evidence type="ECO:0000256" key="8">
    <source>
        <dbReference type="ARBA" id="ARBA00022475"/>
    </source>
</evidence>
<keyword evidence="16" id="KW-0594">Phospholipid biosynthesis</keyword>
<evidence type="ECO:0000313" key="21">
    <source>
        <dbReference type="Proteomes" id="UP001157034"/>
    </source>
</evidence>
<evidence type="ECO:0000256" key="3">
    <source>
        <dbReference type="ARBA" id="ARBA00005119"/>
    </source>
</evidence>
<evidence type="ECO:0000256" key="11">
    <source>
        <dbReference type="ARBA" id="ARBA00022692"/>
    </source>
</evidence>
<keyword evidence="11 18" id="KW-0812">Transmembrane</keyword>
<comment type="pathway">
    <text evidence="4">Lipid metabolism.</text>
</comment>
<dbReference type="Proteomes" id="UP001157034">
    <property type="component" value="Unassembled WGS sequence"/>
</dbReference>
<keyword evidence="8" id="KW-1003">Cell membrane</keyword>
<sequence>MTPRVVSVVVGILVMPVAFYAAAPPDPDGFAFWRDVTHPYGLGVSVQGLWLGVLAAIVIVTLWRLVELLLPTHRTGGRNVLLDIGAGVFVQVYVTFMAGFYIVLTASSGPHASSVGGQYWTLACMIIVVATDTGAWGTGIWLGRHKLAPNISPGKTWEGFAGSIVVAIIAGAILAPLMLHVAIWVGVVMGVLLALVGTAGDLTESLIKRDLGVKDISSWLPGHGGFLDRLDSILPSAAVAYAIYYVLGVAGLR</sequence>
<proteinExistence type="inferred from homology"/>
<evidence type="ECO:0000256" key="12">
    <source>
        <dbReference type="ARBA" id="ARBA00022695"/>
    </source>
</evidence>
<keyword evidence="17" id="KW-1208">Phospholipid metabolism</keyword>
<feature type="transmembrane region" description="Helical" evidence="19">
    <location>
        <begin position="164"/>
        <end position="196"/>
    </location>
</feature>
<keyword evidence="9" id="KW-0444">Lipid biosynthesis</keyword>
<evidence type="ECO:0000256" key="18">
    <source>
        <dbReference type="RuleBase" id="RU003938"/>
    </source>
</evidence>
<evidence type="ECO:0000256" key="6">
    <source>
        <dbReference type="ARBA" id="ARBA00012487"/>
    </source>
</evidence>
<dbReference type="InterPro" id="IPR000374">
    <property type="entry name" value="PC_trans"/>
</dbReference>
<feature type="transmembrane region" description="Helical" evidence="19">
    <location>
        <begin position="49"/>
        <end position="70"/>
    </location>
</feature>
<evidence type="ECO:0000256" key="14">
    <source>
        <dbReference type="ARBA" id="ARBA00023098"/>
    </source>
</evidence>
<comment type="subcellular location">
    <subcellularLocation>
        <location evidence="2">Cell membrane</location>
        <topology evidence="2">Multi-pass membrane protein</topology>
    </subcellularLocation>
</comment>
<evidence type="ECO:0000256" key="17">
    <source>
        <dbReference type="ARBA" id="ARBA00023264"/>
    </source>
</evidence>
<dbReference type="PROSITE" id="PS01315">
    <property type="entry name" value="CDS"/>
    <property type="match status" value="1"/>
</dbReference>
<keyword evidence="13 19" id="KW-1133">Transmembrane helix</keyword>
<name>A0ABQ6K3C0_9MICO</name>
<keyword evidence="14" id="KW-0443">Lipid metabolism</keyword>
<feature type="transmembrane region" description="Helical" evidence="19">
    <location>
        <begin position="119"/>
        <end position="143"/>
    </location>
</feature>
<keyword evidence="15 19" id="KW-0472">Membrane</keyword>
<evidence type="ECO:0000256" key="7">
    <source>
        <dbReference type="ARBA" id="ARBA00019373"/>
    </source>
</evidence>
<keyword evidence="12 18" id="KW-0548">Nucleotidyltransferase</keyword>
<dbReference type="Pfam" id="PF01148">
    <property type="entry name" value="CTP_transf_1"/>
    <property type="match status" value="1"/>
</dbReference>
<dbReference type="PANTHER" id="PTHR46382:SF1">
    <property type="entry name" value="PHOSPHATIDATE CYTIDYLYLTRANSFERASE"/>
    <property type="match status" value="1"/>
</dbReference>
<comment type="pathway">
    <text evidence="3 18">Phospholipid metabolism; CDP-diacylglycerol biosynthesis; CDP-diacylglycerol from sn-glycerol 3-phosphate: step 3/3.</text>
</comment>
<comment type="catalytic activity">
    <reaction evidence="1 18">
        <text>a 1,2-diacyl-sn-glycero-3-phosphate + CTP + H(+) = a CDP-1,2-diacyl-sn-glycerol + diphosphate</text>
        <dbReference type="Rhea" id="RHEA:16229"/>
        <dbReference type="ChEBI" id="CHEBI:15378"/>
        <dbReference type="ChEBI" id="CHEBI:33019"/>
        <dbReference type="ChEBI" id="CHEBI:37563"/>
        <dbReference type="ChEBI" id="CHEBI:58332"/>
        <dbReference type="ChEBI" id="CHEBI:58608"/>
        <dbReference type="EC" id="2.7.7.41"/>
    </reaction>
</comment>
<evidence type="ECO:0000256" key="9">
    <source>
        <dbReference type="ARBA" id="ARBA00022516"/>
    </source>
</evidence>
<organism evidence="20 21">
    <name type="scientific">Pseudolysinimonas kribbensis</name>
    <dbReference type="NCBI Taxonomy" id="433641"/>
    <lineage>
        <taxon>Bacteria</taxon>
        <taxon>Bacillati</taxon>
        <taxon>Actinomycetota</taxon>
        <taxon>Actinomycetes</taxon>
        <taxon>Micrococcales</taxon>
        <taxon>Microbacteriaceae</taxon>
        <taxon>Pseudolysinimonas</taxon>
    </lineage>
</organism>
<comment type="caution">
    <text evidence="20">The sequence shown here is derived from an EMBL/GenBank/DDBJ whole genome shotgun (WGS) entry which is preliminary data.</text>
</comment>
<keyword evidence="10 18" id="KW-0808">Transferase</keyword>
<dbReference type="EC" id="2.7.7.41" evidence="6 18"/>
<gene>
    <name evidence="20" type="ORF">GCM10025881_07630</name>
</gene>
<evidence type="ECO:0000256" key="13">
    <source>
        <dbReference type="ARBA" id="ARBA00022989"/>
    </source>
</evidence>
<evidence type="ECO:0000256" key="1">
    <source>
        <dbReference type="ARBA" id="ARBA00001698"/>
    </source>
</evidence>
<evidence type="ECO:0000313" key="20">
    <source>
        <dbReference type="EMBL" id="GMA93939.1"/>
    </source>
</evidence>